<dbReference type="InterPro" id="IPR050595">
    <property type="entry name" value="Bact_response_regulator"/>
</dbReference>
<protein>
    <submittedName>
        <fullName evidence="6">Response regulator receiver protein</fullName>
    </submittedName>
</protein>
<evidence type="ECO:0000259" key="5">
    <source>
        <dbReference type="PROSITE" id="PS50110"/>
    </source>
</evidence>
<dbReference type="InterPro" id="IPR011006">
    <property type="entry name" value="CheY-like_superfamily"/>
</dbReference>
<organism evidence="6 7">
    <name type="scientific">Hyphomicrobium denitrificans 1NES1</name>
    <dbReference type="NCBI Taxonomy" id="670307"/>
    <lineage>
        <taxon>Bacteria</taxon>
        <taxon>Pseudomonadati</taxon>
        <taxon>Pseudomonadota</taxon>
        <taxon>Alphaproteobacteria</taxon>
        <taxon>Hyphomicrobiales</taxon>
        <taxon>Hyphomicrobiaceae</taxon>
        <taxon>Hyphomicrobium</taxon>
    </lineage>
</organism>
<evidence type="ECO:0000256" key="1">
    <source>
        <dbReference type="ARBA" id="ARBA00022553"/>
    </source>
</evidence>
<dbReference type="HOGENOM" id="CLU_000445_69_8_5"/>
<evidence type="ECO:0000256" key="3">
    <source>
        <dbReference type="ARBA" id="ARBA00023163"/>
    </source>
</evidence>
<dbReference type="KEGG" id="hdt:HYPDE_34303"/>
<dbReference type="PROSITE" id="PS50110">
    <property type="entry name" value="RESPONSE_REGULATORY"/>
    <property type="match status" value="1"/>
</dbReference>
<evidence type="ECO:0000256" key="2">
    <source>
        <dbReference type="ARBA" id="ARBA00023015"/>
    </source>
</evidence>
<dbReference type="SMART" id="SM00448">
    <property type="entry name" value="REC"/>
    <property type="match status" value="1"/>
</dbReference>
<dbReference type="Proteomes" id="UP000005952">
    <property type="component" value="Chromosome"/>
</dbReference>
<dbReference type="Pfam" id="PF00072">
    <property type="entry name" value="Response_reg"/>
    <property type="match status" value="1"/>
</dbReference>
<reference evidence="6 7" key="1">
    <citation type="journal article" date="2013" name="Genome Announc.">
        <title>Genome sequences for three denitrifying bacterial strains isolated from a uranium- and nitrate-contaminated subsurface environment.</title>
        <authorList>
            <person name="Venkatramanan R."/>
            <person name="Prakash O."/>
            <person name="Woyke T."/>
            <person name="Chain P."/>
            <person name="Goodwin L.A."/>
            <person name="Watson D."/>
            <person name="Brooks S."/>
            <person name="Kostka J.E."/>
            <person name="Green S.J."/>
        </authorList>
    </citation>
    <scope>NUCLEOTIDE SEQUENCE [LARGE SCALE GENOMIC DNA]</scope>
    <source>
        <strain evidence="6 7">1NES1</strain>
    </source>
</reference>
<dbReference type="SUPFAM" id="SSF52172">
    <property type="entry name" value="CheY-like"/>
    <property type="match status" value="1"/>
</dbReference>
<accession>N0B8H9</accession>
<keyword evidence="1 4" id="KW-0597">Phosphoprotein</keyword>
<dbReference type="STRING" id="670307.HYPDE_34303"/>
<dbReference type="eggNOG" id="COG0784">
    <property type="taxonomic scope" value="Bacteria"/>
</dbReference>
<evidence type="ECO:0000313" key="6">
    <source>
        <dbReference type="EMBL" id="AGK58532.1"/>
    </source>
</evidence>
<dbReference type="AlphaFoldDB" id="N0B8H9"/>
<feature type="domain" description="Response regulatory" evidence="5">
    <location>
        <begin position="12"/>
        <end position="128"/>
    </location>
</feature>
<sequence>MTELEIKKSNAAVLVVEDDVLVRMPIAAYLRRCGYRVIEAAGSSEALTVLNQLDLPVDVVLTDVELESGTGGFAVAKWVHENRPRTKIILAGTPRRAAEQAGELCAKGPHLKKPYDHALVETEIRNLLAVRQKLDPCETKLPSRT</sequence>
<dbReference type="EMBL" id="CP005587">
    <property type="protein sequence ID" value="AGK58532.1"/>
    <property type="molecule type" value="Genomic_DNA"/>
</dbReference>
<dbReference type="PANTHER" id="PTHR44591">
    <property type="entry name" value="STRESS RESPONSE REGULATOR PROTEIN 1"/>
    <property type="match status" value="1"/>
</dbReference>
<proteinExistence type="predicted"/>
<name>N0B8H9_9HYPH</name>
<keyword evidence="3" id="KW-0804">Transcription</keyword>
<keyword evidence="7" id="KW-1185">Reference proteome</keyword>
<evidence type="ECO:0000313" key="7">
    <source>
        <dbReference type="Proteomes" id="UP000005952"/>
    </source>
</evidence>
<dbReference type="RefSeq" id="WP_015598555.1">
    <property type="nucleotide sequence ID" value="NC_021172.1"/>
</dbReference>
<evidence type="ECO:0000256" key="4">
    <source>
        <dbReference type="PROSITE-ProRule" id="PRU00169"/>
    </source>
</evidence>
<dbReference type="Gene3D" id="3.40.50.2300">
    <property type="match status" value="1"/>
</dbReference>
<feature type="modified residue" description="4-aspartylphosphate" evidence="4">
    <location>
        <position position="63"/>
    </location>
</feature>
<keyword evidence="2" id="KW-0805">Transcription regulation</keyword>
<dbReference type="PANTHER" id="PTHR44591:SF3">
    <property type="entry name" value="RESPONSE REGULATORY DOMAIN-CONTAINING PROTEIN"/>
    <property type="match status" value="1"/>
</dbReference>
<dbReference type="InterPro" id="IPR001789">
    <property type="entry name" value="Sig_transdc_resp-reg_receiver"/>
</dbReference>
<dbReference type="GO" id="GO:0000160">
    <property type="term" value="P:phosphorelay signal transduction system"/>
    <property type="evidence" value="ECO:0007669"/>
    <property type="project" value="InterPro"/>
</dbReference>
<gene>
    <name evidence="6" type="ORF">HYPDE_34303</name>
</gene>